<proteinExistence type="predicted"/>
<reference evidence="2" key="2">
    <citation type="submission" date="2021-08" db="EMBL/GenBank/DDBJ databases">
        <authorList>
            <person name="Tani A."/>
            <person name="Ola A."/>
            <person name="Ogura Y."/>
            <person name="Katsura K."/>
            <person name="Hayashi T."/>
        </authorList>
    </citation>
    <scope>NUCLEOTIDE SEQUENCE</scope>
    <source>
        <strain evidence="2">NBRC 15686</strain>
    </source>
</reference>
<comment type="caution">
    <text evidence="2">The sequence shown here is derived from an EMBL/GenBank/DDBJ whole genome shotgun (WGS) entry which is preliminary data.</text>
</comment>
<dbReference type="InterPro" id="IPR038740">
    <property type="entry name" value="BioF2-like_GNAT_dom"/>
</dbReference>
<protein>
    <recommendedName>
        <fullName evidence="1">BioF2-like acetyltransferase domain-containing protein</fullName>
    </recommendedName>
</protein>
<accession>A0ABQ4UKS3</accession>
<dbReference type="Proteomes" id="UP001055039">
    <property type="component" value="Unassembled WGS sequence"/>
</dbReference>
<organism evidence="2 3">
    <name type="scientific">Methylorubrum aminovorans</name>
    <dbReference type="NCBI Taxonomy" id="269069"/>
    <lineage>
        <taxon>Bacteria</taxon>
        <taxon>Pseudomonadati</taxon>
        <taxon>Pseudomonadota</taxon>
        <taxon>Alphaproteobacteria</taxon>
        <taxon>Hyphomicrobiales</taxon>
        <taxon>Methylobacteriaceae</taxon>
        <taxon>Methylorubrum</taxon>
    </lineage>
</organism>
<gene>
    <name evidence="2" type="ORF">LNAOJCKE_5031</name>
</gene>
<dbReference type="Pfam" id="PF13480">
    <property type="entry name" value="Acetyltransf_6"/>
    <property type="match status" value="1"/>
</dbReference>
<name>A0ABQ4UKS3_9HYPH</name>
<sequence length="117" mass="12687">MLRLHGRAIAASLALVAGRTASLLKTAYDETLRGCAPGLILEDEIVQALHATAFADRLDAATLPGSALESLYPDRETIADVLAVPPSRRLLPVTGRVRLAPLELRARAELRRRLGRR</sequence>
<feature type="domain" description="BioF2-like acetyltransferase" evidence="1">
    <location>
        <begin position="2"/>
        <end position="53"/>
    </location>
</feature>
<reference evidence="2" key="1">
    <citation type="journal article" date="2021" name="Front. Microbiol.">
        <title>Comprehensive Comparative Genomics and Phenotyping of Methylobacterium Species.</title>
        <authorList>
            <person name="Alessa O."/>
            <person name="Ogura Y."/>
            <person name="Fujitani Y."/>
            <person name="Takami H."/>
            <person name="Hayashi T."/>
            <person name="Sahin N."/>
            <person name="Tani A."/>
        </authorList>
    </citation>
    <scope>NUCLEOTIDE SEQUENCE</scope>
    <source>
        <strain evidence="2">NBRC 15686</strain>
    </source>
</reference>
<evidence type="ECO:0000313" key="2">
    <source>
        <dbReference type="EMBL" id="GJE67798.1"/>
    </source>
</evidence>
<dbReference type="EMBL" id="BPRC01000034">
    <property type="protein sequence ID" value="GJE67798.1"/>
    <property type="molecule type" value="Genomic_DNA"/>
</dbReference>
<evidence type="ECO:0000259" key="1">
    <source>
        <dbReference type="Pfam" id="PF13480"/>
    </source>
</evidence>
<evidence type="ECO:0000313" key="3">
    <source>
        <dbReference type="Proteomes" id="UP001055039"/>
    </source>
</evidence>
<keyword evidence="3" id="KW-1185">Reference proteome</keyword>